<keyword evidence="3" id="KW-1185">Reference proteome</keyword>
<accession>A0ABR3EV72</accession>
<evidence type="ECO:0000256" key="1">
    <source>
        <dbReference type="SAM" id="Phobius"/>
    </source>
</evidence>
<dbReference type="Proteomes" id="UP001465976">
    <property type="component" value="Unassembled WGS sequence"/>
</dbReference>
<dbReference type="EMBL" id="JBAHYK010001767">
    <property type="protein sequence ID" value="KAL0566811.1"/>
    <property type="molecule type" value="Genomic_DNA"/>
</dbReference>
<evidence type="ECO:0000313" key="2">
    <source>
        <dbReference type="EMBL" id="KAL0566811.1"/>
    </source>
</evidence>
<name>A0ABR3EV72_9AGAR</name>
<protein>
    <submittedName>
        <fullName evidence="2">Uncharacterized protein</fullName>
    </submittedName>
</protein>
<sequence length="222" mass="24996">MISIALTAFTALNLYLIVSSVTMRDMLVLVLGIILPVVVALIVDASYTPYTPSEPPFSSPSLDNVHPSSRLECCSPVAVDSPIAIQEPEPDVEPCSVAPVPFPANQNESLWPNADEHCTGLGITFEDPEILRRMDMVALSTVAYYDFFSFVPRRAGHYEGTEADSGFPSSTDEETDSESLFYWKVEHEDPRFWLDRPVYEEKKSVWRRMRSSLKKKVLRGRF</sequence>
<keyword evidence="1" id="KW-0472">Membrane</keyword>
<keyword evidence="1" id="KW-0812">Transmembrane</keyword>
<comment type="caution">
    <text evidence="2">The sequence shown here is derived from an EMBL/GenBank/DDBJ whole genome shotgun (WGS) entry which is preliminary data.</text>
</comment>
<evidence type="ECO:0000313" key="3">
    <source>
        <dbReference type="Proteomes" id="UP001465976"/>
    </source>
</evidence>
<proteinExistence type="predicted"/>
<gene>
    <name evidence="2" type="ORF">V5O48_015193</name>
</gene>
<organism evidence="2 3">
    <name type="scientific">Marasmius crinis-equi</name>
    <dbReference type="NCBI Taxonomy" id="585013"/>
    <lineage>
        <taxon>Eukaryota</taxon>
        <taxon>Fungi</taxon>
        <taxon>Dikarya</taxon>
        <taxon>Basidiomycota</taxon>
        <taxon>Agaricomycotina</taxon>
        <taxon>Agaricomycetes</taxon>
        <taxon>Agaricomycetidae</taxon>
        <taxon>Agaricales</taxon>
        <taxon>Marasmiineae</taxon>
        <taxon>Marasmiaceae</taxon>
        <taxon>Marasmius</taxon>
    </lineage>
</organism>
<feature type="transmembrane region" description="Helical" evidence="1">
    <location>
        <begin position="26"/>
        <end position="43"/>
    </location>
</feature>
<keyword evidence="1" id="KW-1133">Transmembrane helix</keyword>
<reference evidence="2 3" key="1">
    <citation type="submission" date="2024-02" db="EMBL/GenBank/DDBJ databases">
        <title>A draft genome for the cacao thread blight pathogen Marasmius crinis-equi.</title>
        <authorList>
            <person name="Cohen S.P."/>
            <person name="Baruah I.K."/>
            <person name="Amoako-Attah I."/>
            <person name="Bukari Y."/>
            <person name="Meinhardt L.W."/>
            <person name="Bailey B.A."/>
        </authorList>
    </citation>
    <scope>NUCLEOTIDE SEQUENCE [LARGE SCALE GENOMIC DNA]</scope>
    <source>
        <strain evidence="2 3">GH-76</strain>
    </source>
</reference>